<evidence type="ECO:0000313" key="1">
    <source>
        <dbReference type="EMBL" id="SDL62523.1"/>
    </source>
</evidence>
<accession>A0A1G9LL26</accession>
<protein>
    <submittedName>
        <fullName evidence="1">Uncharacterized protein</fullName>
    </submittedName>
</protein>
<name>A0A1G9LL26_9BACT</name>
<sequence length="134" mass="15792">MKEWTIYYPIGELITIDHYNDIEPKIRSLIDELTDNYVLSTDDNGIKGPLIKYGILDLTFKERGFQYLKVFGKGKELGYVPQSKKADNFNADDLQEYLSKYMNDIDSFFPIEIEIVDCCKTDNEWVWSEKYLYS</sequence>
<evidence type="ECO:0000313" key="2">
    <source>
        <dbReference type="Proteomes" id="UP000198510"/>
    </source>
</evidence>
<dbReference type="STRING" id="1075417.SAMN05421823_10781"/>
<dbReference type="EMBL" id="FNFO01000007">
    <property type="protein sequence ID" value="SDL62523.1"/>
    <property type="molecule type" value="Genomic_DNA"/>
</dbReference>
<organism evidence="1 2">
    <name type="scientific">Catalinimonas alkaloidigena</name>
    <dbReference type="NCBI Taxonomy" id="1075417"/>
    <lineage>
        <taxon>Bacteria</taxon>
        <taxon>Pseudomonadati</taxon>
        <taxon>Bacteroidota</taxon>
        <taxon>Cytophagia</taxon>
        <taxon>Cytophagales</taxon>
        <taxon>Catalimonadaceae</taxon>
        <taxon>Catalinimonas</taxon>
    </lineage>
</organism>
<keyword evidence="2" id="KW-1185">Reference proteome</keyword>
<dbReference type="AlphaFoldDB" id="A0A1G9LL26"/>
<reference evidence="1 2" key="1">
    <citation type="submission" date="2016-10" db="EMBL/GenBank/DDBJ databases">
        <authorList>
            <person name="de Groot N.N."/>
        </authorList>
    </citation>
    <scope>NUCLEOTIDE SEQUENCE [LARGE SCALE GENOMIC DNA]</scope>
    <source>
        <strain evidence="1 2">DSM 25186</strain>
    </source>
</reference>
<dbReference type="RefSeq" id="WP_089684347.1">
    <property type="nucleotide sequence ID" value="NZ_FNFO01000007.1"/>
</dbReference>
<gene>
    <name evidence="1" type="ORF">SAMN05421823_10781</name>
</gene>
<dbReference type="Proteomes" id="UP000198510">
    <property type="component" value="Unassembled WGS sequence"/>
</dbReference>
<proteinExistence type="predicted"/>